<proteinExistence type="predicted"/>
<name>A0ABS4RR15_PAEXY</name>
<accession>A0ABS4RR15</accession>
<keyword evidence="2" id="KW-1185">Reference proteome</keyword>
<comment type="caution">
    <text evidence="1">The sequence shown here is derived from an EMBL/GenBank/DDBJ whole genome shotgun (WGS) entry which is preliminary data.</text>
</comment>
<sequence>MKQVKTIYVPEGDRCKIESSKELHDYPGPLSIVMVSGDESAQEELTMEQRFEMVANAIQGLKRYQWGRITQQIDMMYSSMAADVKIDDPDTLVERLTREFK</sequence>
<protein>
    <submittedName>
        <fullName evidence="1">Uncharacterized protein</fullName>
    </submittedName>
</protein>
<gene>
    <name evidence="1" type="ORF">J2Z28_001953</name>
</gene>
<dbReference type="RefSeq" id="WP_211082132.1">
    <property type="nucleotide sequence ID" value="NZ_CBCSLC010000003.1"/>
</dbReference>
<evidence type="ECO:0000313" key="1">
    <source>
        <dbReference type="EMBL" id="MBP2245335.1"/>
    </source>
</evidence>
<evidence type="ECO:0000313" key="2">
    <source>
        <dbReference type="Proteomes" id="UP000810207"/>
    </source>
</evidence>
<dbReference type="Proteomes" id="UP000810207">
    <property type="component" value="Unassembled WGS sequence"/>
</dbReference>
<dbReference type="EMBL" id="JAGIKV010000006">
    <property type="protein sequence ID" value="MBP2245335.1"/>
    <property type="molecule type" value="Genomic_DNA"/>
</dbReference>
<reference evidence="1 2" key="1">
    <citation type="submission" date="2021-03" db="EMBL/GenBank/DDBJ databases">
        <title>Genomic Encyclopedia of Type Strains, Phase IV (KMG-IV): sequencing the most valuable type-strain genomes for metagenomic binning, comparative biology and taxonomic classification.</title>
        <authorList>
            <person name="Goeker M."/>
        </authorList>
    </citation>
    <scope>NUCLEOTIDE SEQUENCE [LARGE SCALE GENOMIC DNA]</scope>
    <source>
        <strain evidence="1 2">DSM 21292</strain>
    </source>
</reference>
<organism evidence="1 2">
    <name type="scientific">Paenibacillus xylanexedens</name>
    <dbReference type="NCBI Taxonomy" id="528191"/>
    <lineage>
        <taxon>Bacteria</taxon>
        <taxon>Bacillati</taxon>
        <taxon>Bacillota</taxon>
        <taxon>Bacilli</taxon>
        <taxon>Bacillales</taxon>
        <taxon>Paenibacillaceae</taxon>
        <taxon>Paenibacillus</taxon>
    </lineage>
</organism>